<dbReference type="SUPFAM" id="SSF53271">
    <property type="entry name" value="PRTase-like"/>
    <property type="match status" value="1"/>
</dbReference>
<organism evidence="4 5">
    <name type="scientific">Halorhodospira neutriphila</name>
    <dbReference type="NCBI Taxonomy" id="168379"/>
    <lineage>
        <taxon>Bacteria</taxon>
        <taxon>Pseudomonadati</taxon>
        <taxon>Pseudomonadota</taxon>
        <taxon>Gammaproteobacteria</taxon>
        <taxon>Chromatiales</taxon>
        <taxon>Ectothiorhodospiraceae</taxon>
        <taxon>Halorhodospira</taxon>
    </lineage>
</organism>
<gene>
    <name evidence="4" type="ORF">CKO13_06960</name>
</gene>
<dbReference type="EMBL" id="NRSH01000065">
    <property type="protein sequence ID" value="MBK1726764.1"/>
    <property type="molecule type" value="Genomic_DNA"/>
</dbReference>
<reference evidence="4 5" key="1">
    <citation type="journal article" date="2020" name="Microorganisms">
        <title>Osmotic Adaptation and Compatible Solute Biosynthesis of Phototrophic Bacteria as Revealed from Genome Analyses.</title>
        <authorList>
            <person name="Imhoff J.F."/>
            <person name="Rahn T."/>
            <person name="Kunzel S."/>
            <person name="Keller A."/>
            <person name="Neulinger S.C."/>
        </authorList>
    </citation>
    <scope>NUCLEOTIDE SEQUENCE [LARGE SCALE GENOMIC DNA]</scope>
    <source>
        <strain evidence="4 5">DSM 15116</strain>
    </source>
</reference>
<keyword evidence="5" id="KW-1185">Reference proteome</keyword>
<dbReference type="RefSeq" id="WP_200258598.1">
    <property type="nucleotide sequence ID" value="NZ_NRSH01000065.1"/>
</dbReference>
<dbReference type="NCBIfam" id="NF006605">
    <property type="entry name" value="PRK09162.1"/>
    <property type="match status" value="1"/>
</dbReference>
<proteinExistence type="predicted"/>
<accession>A0ABS1E7G6</accession>
<evidence type="ECO:0000259" key="3">
    <source>
        <dbReference type="Pfam" id="PF00156"/>
    </source>
</evidence>
<dbReference type="PANTHER" id="PTHR43340:SF1">
    <property type="entry name" value="HYPOXANTHINE PHOSPHORIBOSYLTRANSFERASE"/>
    <property type="match status" value="1"/>
</dbReference>
<keyword evidence="4" id="KW-0808">Transferase</keyword>
<evidence type="ECO:0000313" key="4">
    <source>
        <dbReference type="EMBL" id="MBK1726764.1"/>
    </source>
</evidence>
<evidence type="ECO:0000313" key="5">
    <source>
        <dbReference type="Proteomes" id="UP000738126"/>
    </source>
</evidence>
<dbReference type="PANTHER" id="PTHR43340">
    <property type="entry name" value="HYPOXANTHINE-GUANINE PHOSPHORIBOSYLTRANSFERASE"/>
    <property type="match status" value="1"/>
</dbReference>
<comment type="catalytic activity">
    <reaction evidence="2">
        <text>IMP + diphosphate = hypoxanthine + 5-phospho-alpha-D-ribose 1-diphosphate</text>
        <dbReference type="Rhea" id="RHEA:17973"/>
        <dbReference type="ChEBI" id="CHEBI:17368"/>
        <dbReference type="ChEBI" id="CHEBI:33019"/>
        <dbReference type="ChEBI" id="CHEBI:58017"/>
        <dbReference type="ChEBI" id="CHEBI:58053"/>
        <dbReference type="EC" id="2.4.2.8"/>
    </reaction>
    <physiologicalReaction direction="right-to-left" evidence="2">
        <dbReference type="Rhea" id="RHEA:17975"/>
    </physiologicalReaction>
</comment>
<dbReference type="InterPro" id="IPR029057">
    <property type="entry name" value="PRTase-like"/>
</dbReference>
<protein>
    <submittedName>
        <fullName evidence="4">Hypoxanthine-guanine phosphoribosyltransferase</fullName>
    </submittedName>
</protein>
<evidence type="ECO:0000256" key="1">
    <source>
        <dbReference type="ARBA" id="ARBA00048811"/>
    </source>
</evidence>
<sequence>MSWDEAPELQGAEQLYDAAAVSAALDRMATQITERYAQTRPLIIGVMIGGMIPAGQLLPRLDFPLEVDYVHASRYRNRTSGGELVWHALPSTPIEGRDLIVVDDILDEGYTLAAILESFRSAGARSVASAALVDKRHDRKCPEVHGDFVGLEVADRYVFGAGMDYRGLGRNAAGIYAIDI</sequence>
<dbReference type="Pfam" id="PF00156">
    <property type="entry name" value="Pribosyltran"/>
    <property type="match status" value="1"/>
</dbReference>
<dbReference type="Proteomes" id="UP000738126">
    <property type="component" value="Unassembled WGS sequence"/>
</dbReference>
<dbReference type="InterPro" id="IPR050408">
    <property type="entry name" value="HGPRT"/>
</dbReference>
<name>A0ABS1E7G6_9GAMM</name>
<keyword evidence="4" id="KW-0328">Glycosyltransferase</keyword>
<evidence type="ECO:0000256" key="2">
    <source>
        <dbReference type="ARBA" id="ARBA00049402"/>
    </source>
</evidence>
<dbReference type="CDD" id="cd06223">
    <property type="entry name" value="PRTases_typeI"/>
    <property type="match status" value="1"/>
</dbReference>
<feature type="domain" description="Phosphoribosyltransferase" evidence="3">
    <location>
        <begin position="12"/>
        <end position="163"/>
    </location>
</feature>
<comment type="catalytic activity">
    <reaction evidence="1">
        <text>GMP + diphosphate = guanine + 5-phospho-alpha-D-ribose 1-diphosphate</text>
        <dbReference type="Rhea" id="RHEA:25424"/>
        <dbReference type="ChEBI" id="CHEBI:16235"/>
        <dbReference type="ChEBI" id="CHEBI:33019"/>
        <dbReference type="ChEBI" id="CHEBI:58017"/>
        <dbReference type="ChEBI" id="CHEBI:58115"/>
        <dbReference type="EC" id="2.4.2.8"/>
    </reaction>
    <physiologicalReaction direction="right-to-left" evidence="1">
        <dbReference type="Rhea" id="RHEA:25426"/>
    </physiologicalReaction>
</comment>
<dbReference type="InterPro" id="IPR000836">
    <property type="entry name" value="PRTase_dom"/>
</dbReference>
<comment type="caution">
    <text evidence="4">The sequence shown here is derived from an EMBL/GenBank/DDBJ whole genome shotgun (WGS) entry which is preliminary data.</text>
</comment>
<dbReference type="GO" id="GO:0016757">
    <property type="term" value="F:glycosyltransferase activity"/>
    <property type="evidence" value="ECO:0007669"/>
    <property type="project" value="UniProtKB-KW"/>
</dbReference>
<dbReference type="Gene3D" id="3.40.50.2020">
    <property type="match status" value="1"/>
</dbReference>